<proteinExistence type="predicted"/>
<comment type="caution">
    <text evidence="1">The sequence shown here is derived from an EMBL/GenBank/DDBJ whole genome shotgun (WGS) entry which is preliminary data.</text>
</comment>
<keyword evidence="1" id="KW-0472">Membrane</keyword>
<name>A0ACC1X6E2_MELAZ</name>
<accession>A0ACC1X6E2</accession>
<gene>
    <name evidence="1" type="ORF">OWV82_019901</name>
</gene>
<evidence type="ECO:0000313" key="2">
    <source>
        <dbReference type="Proteomes" id="UP001164539"/>
    </source>
</evidence>
<keyword evidence="1" id="KW-0812">Transmembrane</keyword>
<protein>
    <submittedName>
        <fullName evidence="1">Transmembrane protein</fullName>
    </submittedName>
</protein>
<dbReference type="Proteomes" id="UP001164539">
    <property type="component" value="Chromosome 11"/>
</dbReference>
<keyword evidence="2" id="KW-1185">Reference proteome</keyword>
<sequence>MTKRSSILQKKLKELESILYQLLSLPPETPFNHQLYAQDIDQRFEFVRKLLSAEIASHPKKPYHLQHIARRLTELEAIFKEWDSLKALTVLDHFEPVSTCSCRESCLDNEGDEGDAEVSPELGSPGLEEAQKFYQGLVEEEQVHGVEEKEIGADDDEAAEKDVKREDKRICVVGKYVGVMAVGIMLGMAFTGLIMARFSGCFNCVKDSNFLLTPT</sequence>
<organism evidence="1 2">
    <name type="scientific">Melia azedarach</name>
    <name type="common">Chinaberry tree</name>
    <dbReference type="NCBI Taxonomy" id="155640"/>
    <lineage>
        <taxon>Eukaryota</taxon>
        <taxon>Viridiplantae</taxon>
        <taxon>Streptophyta</taxon>
        <taxon>Embryophyta</taxon>
        <taxon>Tracheophyta</taxon>
        <taxon>Spermatophyta</taxon>
        <taxon>Magnoliopsida</taxon>
        <taxon>eudicotyledons</taxon>
        <taxon>Gunneridae</taxon>
        <taxon>Pentapetalae</taxon>
        <taxon>rosids</taxon>
        <taxon>malvids</taxon>
        <taxon>Sapindales</taxon>
        <taxon>Meliaceae</taxon>
        <taxon>Melia</taxon>
    </lineage>
</organism>
<evidence type="ECO:0000313" key="1">
    <source>
        <dbReference type="EMBL" id="KAJ4706223.1"/>
    </source>
</evidence>
<reference evidence="1 2" key="1">
    <citation type="journal article" date="2023" name="Science">
        <title>Complex scaffold remodeling in plant triterpene biosynthesis.</title>
        <authorList>
            <person name="De La Pena R."/>
            <person name="Hodgson H."/>
            <person name="Liu J.C."/>
            <person name="Stephenson M.J."/>
            <person name="Martin A.C."/>
            <person name="Owen C."/>
            <person name="Harkess A."/>
            <person name="Leebens-Mack J."/>
            <person name="Jimenez L.E."/>
            <person name="Osbourn A."/>
            <person name="Sattely E.S."/>
        </authorList>
    </citation>
    <scope>NUCLEOTIDE SEQUENCE [LARGE SCALE GENOMIC DNA]</scope>
    <source>
        <strain evidence="2">cv. JPN11</strain>
        <tissue evidence="1">Leaf</tissue>
    </source>
</reference>
<dbReference type="EMBL" id="CM051404">
    <property type="protein sequence ID" value="KAJ4706223.1"/>
    <property type="molecule type" value="Genomic_DNA"/>
</dbReference>